<name>A0ABW5T4T5_9BACI</name>
<dbReference type="InterPro" id="IPR029058">
    <property type="entry name" value="AB_hydrolase_fold"/>
</dbReference>
<sequence>MTPTEQQSFTIDLGNNLFVRGDVHAPAEQTKRPVVIICHGFKGHKDWNFFPHTAHELAASGYYAVRFNFSCNGVDEEDFDELEKFAVNTYTRELQDLEALLQEAADQRLPYSDAFDMERVGIVGHSRGGATSIIFASEHPEVKAVVTWNGVADVDFLSGDLKQTIRSESVGYIANKRTNQDMPLKENLLDDIEANKERLDITTALKGMETPVHIVQGGADGEWLQEGAEKMEKTAAQHSLAIIEGGTHTFNAAHPLEHVPSELEQALQETTKVFDRRLAQRMP</sequence>
<accession>A0ABW5T4T5</accession>
<gene>
    <name evidence="2" type="ORF">ACFSUB_12015</name>
</gene>
<dbReference type="EMBL" id="JBHUML010000003">
    <property type="protein sequence ID" value="MFD2706192.1"/>
    <property type="molecule type" value="Genomic_DNA"/>
</dbReference>
<proteinExistence type="predicted"/>
<dbReference type="InterPro" id="IPR050261">
    <property type="entry name" value="FrsA_esterase"/>
</dbReference>
<organism evidence="2 3">
    <name type="scientific">Salibacterium lacus</name>
    <dbReference type="NCBI Taxonomy" id="1898109"/>
    <lineage>
        <taxon>Bacteria</taxon>
        <taxon>Bacillati</taxon>
        <taxon>Bacillota</taxon>
        <taxon>Bacilli</taxon>
        <taxon>Bacillales</taxon>
        <taxon>Bacillaceae</taxon>
    </lineage>
</organism>
<comment type="caution">
    <text evidence="2">The sequence shown here is derived from an EMBL/GenBank/DDBJ whole genome shotgun (WGS) entry which is preliminary data.</text>
</comment>
<feature type="domain" description="Dienelactone hydrolase" evidence="1">
    <location>
        <begin position="23"/>
        <end position="276"/>
    </location>
</feature>
<keyword evidence="2" id="KW-0378">Hydrolase</keyword>
<dbReference type="Gene3D" id="3.40.50.1820">
    <property type="entry name" value="alpha/beta hydrolase"/>
    <property type="match status" value="1"/>
</dbReference>
<evidence type="ECO:0000313" key="3">
    <source>
        <dbReference type="Proteomes" id="UP001597520"/>
    </source>
</evidence>
<dbReference type="EC" id="3.4.-.-" evidence="2"/>
<dbReference type="PANTHER" id="PTHR22946">
    <property type="entry name" value="DIENELACTONE HYDROLASE DOMAIN-CONTAINING PROTEIN-RELATED"/>
    <property type="match status" value="1"/>
</dbReference>
<evidence type="ECO:0000259" key="1">
    <source>
        <dbReference type="Pfam" id="PF01738"/>
    </source>
</evidence>
<protein>
    <submittedName>
        <fullName evidence="2">Alpha/beta hydrolase family protein</fullName>
        <ecNumber evidence="2">3.4.-.-</ecNumber>
    </submittedName>
</protein>
<dbReference type="InterPro" id="IPR002925">
    <property type="entry name" value="Dienelactn_hydro"/>
</dbReference>
<dbReference type="PANTHER" id="PTHR22946:SF0">
    <property type="entry name" value="DIENELACTONE HYDROLASE DOMAIN-CONTAINING PROTEIN"/>
    <property type="match status" value="1"/>
</dbReference>
<reference evidence="3" key="1">
    <citation type="journal article" date="2019" name="Int. J. Syst. Evol. Microbiol.">
        <title>The Global Catalogue of Microorganisms (GCM) 10K type strain sequencing project: providing services to taxonomists for standard genome sequencing and annotation.</title>
        <authorList>
            <consortium name="The Broad Institute Genomics Platform"/>
            <consortium name="The Broad Institute Genome Sequencing Center for Infectious Disease"/>
            <person name="Wu L."/>
            <person name="Ma J."/>
        </authorList>
    </citation>
    <scope>NUCLEOTIDE SEQUENCE [LARGE SCALE GENOMIC DNA]</scope>
    <source>
        <strain evidence="3">KCTC 33792</strain>
    </source>
</reference>
<dbReference type="RefSeq" id="WP_380713496.1">
    <property type="nucleotide sequence ID" value="NZ_JBHUML010000003.1"/>
</dbReference>
<dbReference type="GO" id="GO:0016787">
    <property type="term" value="F:hydrolase activity"/>
    <property type="evidence" value="ECO:0007669"/>
    <property type="project" value="UniProtKB-KW"/>
</dbReference>
<dbReference type="Proteomes" id="UP001597520">
    <property type="component" value="Unassembled WGS sequence"/>
</dbReference>
<evidence type="ECO:0000313" key="2">
    <source>
        <dbReference type="EMBL" id="MFD2706192.1"/>
    </source>
</evidence>
<dbReference type="Pfam" id="PF01738">
    <property type="entry name" value="DLH"/>
    <property type="match status" value="1"/>
</dbReference>
<dbReference type="SUPFAM" id="SSF53474">
    <property type="entry name" value="alpha/beta-Hydrolases"/>
    <property type="match status" value="1"/>
</dbReference>
<keyword evidence="3" id="KW-1185">Reference proteome</keyword>